<reference evidence="1" key="1">
    <citation type="journal article" date="2022" name="Int. J. Syst. Evol. Microbiol.">
        <title>Apilactobacillus apisilvae sp. nov., Nicolia spurrieriana gen. nov. sp. nov., Bombilactobacillus folatiphilus sp. nov. and Bombilactobacillus thymidiniphilus sp. nov., four new lactic acid bacterial isolates from stingless bees Tetragonula carbonaria and Austroplebeia australis.</title>
        <authorList>
            <person name="Oliphant S.A."/>
            <person name="Watson-Haigh N.S."/>
            <person name="Sumby K.M."/>
            <person name="Gardner J."/>
            <person name="Groom S."/>
            <person name="Jiranek V."/>
        </authorList>
    </citation>
    <scope>NUCLEOTIDE SEQUENCE</scope>
    <source>
        <strain evidence="1">SG4_D2</strain>
    </source>
</reference>
<organism evidence="1 2">
    <name type="scientific">Bombilactobacillus folatiphilus</name>
    <dbReference type="NCBI Taxonomy" id="2923362"/>
    <lineage>
        <taxon>Bacteria</taxon>
        <taxon>Bacillati</taxon>
        <taxon>Bacillota</taxon>
        <taxon>Bacilli</taxon>
        <taxon>Lactobacillales</taxon>
        <taxon>Lactobacillaceae</taxon>
        <taxon>Bombilactobacillus</taxon>
    </lineage>
</organism>
<accession>A0ABY4P7H7</accession>
<dbReference type="SUPFAM" id="SSF46689">
    <property type="entry name" value="Homeodomain-like"/>
    <property type="match status" value="1"/>
</dbReference>
<evidence type="ECO:0008006" key="3">
    <source>
        <dbReference type="Google" id="ProtNLM"/>
    </source>
</evidence>
<dbReference type="EMBL" id="CP093366">
    <property type="protein sequence ID" value="UQS81658.1"/>
    <property type="molecule type" value="Genomic_DNA"/>
</dbReference>
<dbReference type="InterPro" id="IPR009057">
    <property type="entry name" value="Homeodomain-like_sf"/>
</dbReference>
<dbReference type="Proteomes" id="UP000831495">
    <property type="component" value="Chromosome"/>
</dbReference>
<dbReference type="Gene3D" id="1.10.357.10">
    <property type="entry name" value="Tetracycline Repressor, domain 2"/>
    <property type="match status" value="1"/>
</dbReference>
<dbReference type="RefSeq" id="WP_249513928.1">
    <property type="nucleotide sequence ID" value="NZ_CP093366.1"/>
</dbReference>
<evidence type="ECO:0000313" key="2">
    <source>
        <dbReference type="Proteomes" id="UP000831495"/>
    </source>
</evidence>
<proteinExistence type="predicted"/>
<protein>
    <recommendedName>
        <fullName evidence="3">TetR family transcriptional regulator</fullName>
    </recommendedName>
</protein>
<name>A0ABY4P7H7_9LACO</name>
<evidence type="ECO:0000313" key="1">
    <source>
        <dbReference type="EMBL" id="UQS81658.1"/>
    </source>
</evidence>
<gene>
    <name evidence="1" type="ORF">MOO45_05490</name>
</gene>
<keyword evidence="2" id="KW-1185">Reference proteome</keyword>
<sequence>MQSARVQYLIDSLIELLQQKNKKVLTVNDITDALFIDTDTFYRYFPGGISEIYQVCLHQLFQKLKQVDFSDWHDLMAYCVNFLDTNRLASKSVLKILKKYDLMDWLLQEVKDFIMTYPAGQRPFLINLREHPQSLELCASEVIFTLQHWIEGNFRPKGADIVERLDLTGMVLGNNLMGNKDE</sequence>